<dbReference type="PROSITE" id="PS51782">
    <property type="entry name" value="LYSM"/>
    <property type="match status" value="2"/>
</dbReference>
<reference evidence="2" key="2">
    <citation type="submission" date="2023-03" db="EMBL/GenBank/DDBJ databases">
        <authorList>
            <person name="Zhang Z."/>
        </authorList>
    </citation>
    <scope>NUCLEOTIDE SEQUENCE</scope>
    <source>
        <strain evidence="2">DSA</strain>
    </source>
</reference>
<dbReference type="SMART" id="SM00257">
    <property type="entry name" value="LysM"/>
    <property type="match status" value="2"/>
</dbReference>
<organism evidence="2 3">
    <name type="scientific">Desulforamulus aquiferis</name>
    <dbReference type="NCBI Taxonomy" id="1397668"/>
    <lineage>
        <taxon>Bacteria</taxon>
        <taxon>Bacillati</taxon>
        <taxon>Bacillota</taxon>
        <taxon>Clostridia</taxon>
        <taxon>Eubacteriales</taxon>
        <taxon>Peptococcaceae</taxon>
        <taxon>Desulforamulus</taxon>
    </lineage>
</organism>
<evidence type="ECO:0000313" key="3">
    <source>
        <dbReference type="Proteomes" id="UP001172911"/>
    </source>
</evidence>
<keyword evidence="3" id="KW-1185">Reference proteome</keyword>
<feature type="domain" description="LysM" evidence="1">
    <location>
        <begin position="75"/>
        <end position="120"/>
    </location>
</feature>
<dbReference type="SUPFAM" id="SSF54106">
    <property type="entry name" value="LysM domain"/>
    <property type="match status" value="2"/>
</dbReference>
<name>A0AAW7ZEB4_9FIRM</name>
<dbReference type="InterPro" id="IPR036779">
    <property type="entry name" value="LysM_dom_sf"/>
</dbReference>
<dbReference type="Gene3D" id="3.10.350.10">
    <property type="entry name" value="LysM domain"/>
    <property type="match status" value="2"/>
</dbReference>
<dbReference type="PANTHER" id="PTHR33734">
    <property type="entry name" value="LYSM DOMAIN-CONTAINING GPI-ANCHORED PROTEIN 2"/>
    <property type="match status" value="1"/>
</dbReference>
<reference evidence="2" key="1">
    <citation type="journal article" date="2023" name="J. Hazard. Mater.">
        <title>Anaerobic biodegradation of pyrene and benzo[a]pyrene by a new sulfate-reducing Desulforamulus aquiferis strain DSA.</title>
        <authorList>
            <person name="Zhang Z."/>
            <person name="Sun J."/>
            <person name="Gong X."/>
            <person name="Wang C."/>
            <person name="Wang H."/>
        </authorList>
    </citation>
    <scope>NUCLEOTIDE SEQUENCE</scope>
    <source>
        <strain evidence="2">DSA</strain>
    </source>
</reference>
<dbReference type="PANTHER" id="PTHR33734:SF22">
    <property type="entry name" value="MEMBRANE-BOUND LYTIC MUREIN TRANSGLYCOSYLASE D"/>
    <property type="match status" value="1"/>
</dbReference>
<comment type="caution">
    <text evidence="2">The sequence shown here is derived from an EMBL/GenBank/DDBJ whole genome shotgun (WGS) entry which is preliminary data.</text>
</comment>
<gene>
    <name evidence="2" type="ORF">P6N53_10805</name>
</gene>
<proteinExistence type="predicted"/>
<dbReference type="InterPro" id="IPR018392">
    <property type="entry name" value="LysM"/>
</dbReference>
<dbReference type="Pfam" id="PF01476">
    <property type="entry name" value="LysM"/>
    <property type="match status" value="2"/>
</dbReference>
<dbReference type="AlphaFoldDB" id="A0AAW7ZEB4"/>
<evidence type="ECO:0000259" key="1">
    <source>
        <dbReference type="PROSITE" id="PS51782"/>
    </source>
</evidence>
<feature type="domain" description="LysM" evidence="1">
    <location>
        <begin position="15"/>
        <end position="60"/>
    </location>
</feature>
<protein>
    <submittedName>
        <fullName evidence="2">LysM peptidoglycan-binding domain-containing protein</fullName>
    </submittedName>
</protein>
<evidence type="ECO:0000313" key="2">
    <source>
        <dbReference type="EMBL" id="MDO7787707.1"/>
    </source>
</evidence>
<sequence length="121" mass="13541">MTPRYPTDCPAGFLSQYFVIEGDTMSKIAKTFGTTEEKLIQVNPHIQDPNILFPGDVLCAPGFRKPVDCPPNYQVLYEVDYGETMSSIAKRFNIGVEELIAANPHIPNPDYLFPFDVLCVP</sequence>
<dbReference type="CDD" id="cd00118">
    <property type="entry name" value="LysM"/>
    <property type="match status" value="2"/>
</dbReference>
<dbReference type="RefSeq" id="WP_304542968.1">
    <property type="nucleotide sequence ID" value="NZ_JARPTC010000015.1"/>
</dbReference>
<accession>A0AAW7ZEB4</accession>
<dbReference type="Proteomes" id="UP001172911">
    <property type="component" value="Unassembled WGS sequence"/>
</dbReference>
<dbReference type="EMBL" id="JARPTC010000015">
    <property type="protein sequence ID" value="MDO7787707.1"/>
    <property type="molecule type" value="Genomic_DNA"/>
</dbReference>